<dbReference type="SUPFAM" id="SSF55874">
    <property type="entry name" value="ATPase domain of HSP90 chaperone/DNA topoisomerase II/histidine kinase"/>
    <property type="match status" value="1"/>
</dbReference>
<keyword evidence="4" id="KW-1185">Reference proteome</keyword>
<reference evidence="2 3" key="3">
    <citation type="submission" date="2020-08" db="EMBL/GenBank/DDBJ databases">
        <title>Genomic Encyclopedia of Type Strains, Phase IV (KMG-IV): sequencing the most valuable type-strain genomes for metagenomic binning, comparative biology and taxonomic classification.</title>
        <authorList>
            <person name="Goeker M."/>
        </authorList>
    </citation>
    <scope>NUCLEOTIDE SEQUENCE [LARGE SCALE GENOMIC DNA]</scope>
    <source>
        <strain evidence="2 3">DSM 24105</strain>
    </source>
</reference>
<gene>
    <name evidence="1" type="ORF">GCM10007884_35840</name>
    <name evidence="2" type="ORF">GGR33_004256</name>
</gene>
<dbReference type="InterPro" id="IPR036890">
    <property type="entry name" value="HATPase_C_sf"/>
</dbReference>
<dbReference type="EMBL" id="BSPG01000024">
    <property type="protein sequence ID" value="GLS45593.1"/>
    <property type="molecule type" value="Genomic_DNA"/>
</dbReference>
<dbReference type="Proteomes" id="UP000517759">
    <property type="component" value="Unassembled WGS sequence"/>
</dbReference>
<comment type="caution">
    <text evidence="2">The sequence shown here is derived from an EMBL/GenBank/DDBJ whole genome shotgun (WGS) entry which is preliminary data.</text>
</comment>
<accession>A0A7W6AJU5</accession>
<reference evidence="4" key="2">
    <citation type="journal article" date="2019" name="Int. J. Syst. Evol. Microbiol.">
        <title>The Global Catalogue of Microorganisms (GCM) 10K type strain sequencing project: providing services to taxonomists for standard genome sequencing and annotation.</title>
        <authorList>
            <consortium name="The Broad Institute Genomics Platform"/>
            <consortium name="The Broad Institute Genome Sequencing Center for Infectious Disease"/>
            <person name="Wu L."/>
            <person name="Ma J."/>
        </authorList>
    </citation>
    <scope>NUCLEOTIDE SEQUENCE [LARGE SCALE GENOMIC DNA]</scope>
    <source>
        <strain evidence="4">NBRC 107710</strain>
    </source>
</reference>
<reference evidence="1" key="1">
    <citation type="journal article" date="2014" name="Int. J. Syst. Evol. Microbiol.">
        <title>Complete genome of a new Firmicutes species belonging to the dominant human colonic microbiota ('Ruminococcus bicirculans') reveals two chromosomes and a selective capacity to utilize plant glucans.</title>
        <authorList>
            <consortium name="NISC Comparative Sequencing Program"/>
            <person name="Wegmann U."/>
            <person name="Louis P."/>
            <person name="Goesmann A."/>
            <person name="Henrissat B."/>
            <person name="Duncan S.H."/>
            <person name="Flint H.J."/>
        </authorList>
    </citation>
    <scope>NUCLEOTIDE SEQUENCE</scope>
    <source>
        <strain evidence="1">NBRC 107710</strain>
    </source>
</reference>
<evidence type="ECO:0000313" key="1">
    <source>
        <dbReference type="EMBL" id="GLS45593.1"/>
    </source>
</evidence>
<organism evidence="2 3">
    <name type="scientific">Methylobacterium brachythecii</name>
    <dbReference type="NCBI Taxonomy" id="1176177"/>
    <lineage>
        <taxon>Bacteria</taxon>
        <taxon>Pseudomonadati</taxon>
        <taxon>Pseudomonadota</taxon>
        <taxon>Alphaproteobacteria</taxon>
        <taxon>Hyphomicrobiales</taxon>
        <taxon>Methylobacteriaceae</taxon>
        <taxon>Methylobacterium</taxon>
    </lineage>
</organism>
<dbReference type="Proteomes" id="UP001156881">
    <property type="component" value="Unassembled WGS sequence"/>
</dbReference>
<dbReference type="RefSeq" id="WP_183508821.1">
    <property type="nucleotide sequence ID" value="NZ_BSPG01000024.1"/>
</dbReference>
<reference evidence="1" key="4">
    <citation type="submission" date="2023-01" db="EMBL/GenBank/DDBJ databases">
        <title>Draft genome sequence of Methylobacterium brachythecii strain NBRC 107710.</title>
        <authorList>
            <person name="Sun Q."/>
            <person name="Mori K."/>
        </authorList>
    </citation>
    <scope>NUCLEOTIDE SEQUENCE</scope>
    <source>
        <strain evidence="1">NBRC 107710</strain>
    </source>
</reference>
<dbReference type="AlphaFoldDB" id="A0A7W6AJU5"/>
<name>A0A7W6AJU5_9HYPH</name>
<evidence type="ECO:0000313" key="4">
    <source>
        <dbReference type="Proteomes" id="UP001156881"/>
    </source>
</evidence>
<evidence type="ECO:0000313" key="2">
    <source>
        <dbReference type="EMBL" id="MBB3904733.1"/>
    </source>
</evidence>
<sequence>MSETKLLLDACVRLLAYSNQIIAQGIPVRLVFELGPAMGYLDRMGFFDHLTPEVEVFPDRPAVSGAYVFGGNNRGLVEICAIRPGMDAHDLISKLKGTIGATCGGRTDFPQFEDAMTTILSELMDNVYLHGGNGATGHAAFQSYPASNKARVVVSDNGRGLMQTIRPPLEDRDPSYRHVRDVDLLVEMFRDGLSRFDDPSHGNGLKGCATKAIKYRATLDVRLRSQAVTLVPSGEAYIQNTAFLSSDLPELAGTHIAFELSLV</sequence>
<protein>
    <submittedName>
        <fullName evidence="2">Uncharacterized protein</fullName>
    </submittedName>
</protein>
<evidence type="ECO:0000313" key="3">
    <source>
        <dbReference type="Proteomes" id="UP000517759"/>
    </source>
</evidence>
<dbReference type="EMBL" id="JACIDN010000008">
    <property type="protein sequence ID" value="MBB3904733.1"/>
    <property type="molecule type" value="Genomic_DNA"/>
</dbReference>
<proteinExistence type="predicted"/>
<dbReference type="Gene3D" id="3.30.565.10">
    <property type="entry name" value="Histidine kinase-like ATPase, C-terminal domain"/>
    <property type="match status" value="1"/>
</dbReference>